<evidence type="ECO:0008006" key="4">
    <source>
        <dbReference type="Google" id="ProtNLM"/>
    </source>
</evidence>
<dbReference type="KEGG" id="pla:Plav_1498"/>
<name>A7HT84_PARL1</name>
<evidence type="ECO:0000313" key="2">
    <source>
        <dbReference type="EMBL" id="ABS63117.1"/>
    </source>
</evidence>
<dbReference type="Proteomes" id="UP000006377">
    <property type="component" value="Chromosome"/>
</dbReference>
<sequence>MRLIGFILPVLLLVAGCAAGAPPLPAQQRIAPGVSLTLPEVPPFGPSANAVQLVRASHGGRVDRFQATIETSPSRFALAMTVPSGPLVMTIEWHEGAVAVRRGIAPESLPAARLLADFMLVYAPEEALRAALTGGTLVTSGSGARRIFRNGDLLVEVRRPTGNPWEGSAQLENFAYDYQLAIDSQWVAPE</sequence>
<dbReference type="InterPro" id="IPR021675">
    <property type="entry name" value="DUF3261"/>
</dbReference>
<dbReference type="EMBL" id="CP000774">
    <property type="protein sequence ID" value="ABS63117.1"/>
    <property type="molecule type" value="Genomic_DNA"/>
</dbReference>
<protein>
    <recommendedName>
        <fullName evidence="4">DUF3261 domain-containing protein</fullName>
    </recommendedName>
</protein>
<organism evidence="2 3">
    <name type="scientific">Parvibaculum lavamentivorans (strain DS-1 / DSM 13023 / NCIMB 13966)</name>
    <dbReference type="NCBI Taxonomy" id="402881"/>
    <lineage>
        <taxon>Bacteria</taxon>
        <taxon>Pseudomonadati</taxon>
        <taxon>Pseudomonadota</taxon>
        <taxon>Alphaproteobacteria</taxon>
        <taxon>Hyphomicrobiales</taxon>
        <taxon>Parvibaculaceae</taxon>
        <taxon>Parvibaculum</taxon>
    </lineage>
</organism>
<proteinExistence type="predicted"/>
<dbReference type="PROSITE" id="PS51257">
    <property type="entry name" value="PROKAR_LIPOPROTEIN"/>
    <property type="match status" value="1"/>
</dbReference>
<dbReference type="AlphaFoldDB" id="A7HT84"/>
<evidence type="ECO:0000256" key="1">
    <source>
        <dbReference type="SAM" id="SignalP"/>
    </source>
</evidence>
<keyword evidence="1" id="KW-0732">Signal</keyword>
<feature type="chain" id="PRO_5002710541" description="DUF3261 domain-containing protein" evidence="1">
    <location>
        <begin position="21"/>
        <end position="190"/>
    </location>
</feature>
<accession>A7HT84</accession>
<keyword evidence="3" id="KW-1185">Reference proteome</keyword>
<dbReference type="STRING" id="402881.Plav_1498"/>
<gene>
    <name evidence="2" type="ordered locus">Plav_1498</name>
</gene>
<dbReference type="HOGENOM" id="CLU_1426770_0_0_5"/>
<reference evidence="2 3" key="1">
    <citation type="journal article" date="2011" name="Stand. Genomic Sci.">
        <title>Complete genome sequence of Parvibaculum lavamentivorans type strain (DS-1(T)).</title>
        <authorList>
            <person name="Schleheck D."/>
            <person name="Weiss M."/>
            <person name="Pitluck S."/>
            <person name="Bruce D."/>
            <person name="Land M.L."/>
            <person name="Han S."/>
            <person name="Saunders E."/>
            <person name="Tapia R."/>
            <person name="Detter C."/>
            <person name="Brettin T."/>
            <person name="Han J."/>
            <person name="Woyke T."/>
            <person name="Goodwin L."/>
            <person name="Pennacchio L."/>
            <person name="Nolan M."/>
            <person name="Cook A.M."/>
            <person name="Kjelleberg S."/>
            <person name="Thomas T."/>
        </authorList>
    </citation>
    <scope>NUCLEOTIDE SEQUENCE [LARGE SCALE GENOMIC DNA]</scope>
    <source>
        <strain evidence="3">DS-1 / DSM 13023 / NCIMB 13966</strain>
    </source>
</reference>
<dbReference type="RefSeq" id="WP_012110401.1">
    <property type="nucleotide sequence ID" value="NC_009719.1"/>
</dbReference>
<dbReference type="Pfam" id="PF11659">
    <property type="entry name" value="DUF3261"/>
    <property type="match status" value="1"/>
</dbReference>
<evidence type="ECO:0000313" key="3">
    <source>
        <dbReference type="Proteomes" id="UP000006377"/>
    </source>
</evidence>
<dbReference type="eggNOG" id="ENOG5032IKW">
    <property type="taxonomic scope" value="Bacteria"/>
</dbReference>
<feature type="signal peptide" evidence="1">
    <location>
        <begin position="1"/>
        <end position="20"/>
    </location>
</feature>